<dbReference type="Proteomes" id="UP001419268">
    <property type="component" value="Unassembled WGS sequence"/>
</dbReference>
<evidence type="ECO:0000313" key="1">
    <source>
        <dbReference type="EMBL" id="KAK9093754.1"/>
    </source>
</evidence>
<proteinExistence type="predicted"/>
<gene>
    <name evidence="1" type="ORF">Scep_025223</name>
</gene>
<keyword evidence="2" id="KW-1185">Reference proteome</keyword>
<name>A0AAP0EIA9_9MAGN</name>
<reference evidence="1 2" key="1">
    <citation type="submission" date="2024-01" db="EMBL/GenBank/DDBJ databases">
        <title>Genome assemblies of Stephania.</title>
        <authorList>
            <person name="Yang L."/>
        </authorList>
    </citation>
    <scope>NUCLEOTIDE SEQUENCE [LARGE SCALE GENOMIC DNA]</scope>
    <source>
        <strain evidence="1">JXDWG</strain>
        <tissue evidence="1">Leaf</tissue>
    </source>
</reference>
<sequence length="99" mass="10681">MAPVLSSLLNTKDLPSSTFWHEPHGRGSTSSSTGMALQLLSSSNTVTVAASTFTNAIANTNRAVHMMIITIISPRAIDIDNYLYIDGGIDRARCDEKLK</sequence>
<dbReference type="EMBL" id="JBBNAG010000011">
    <property type="protein sequence ID" value="KAK9093754.1"/>
    <property type="molecule type" value="Genomic_DNA"/>
</dbReference>
<evidence type="ECO:0000313" key="2">
    <source>
        <dbReference type="Proteomes" id="UP001419268"/>
    </source>
</evidence>
<comment type="caution">
    <text evidence="1">The sequence shown here is derived from an EMBL/GenBank/DDBJ whole genome shotgun (WGS) entry which is preliminary data.</text>
</comment>
<dbReference type="AlphaFoldDB" id="A0AAP0EIA9"/>
<protein>
    <submittedName>
        <fullName evidence="1">Uncharacterized protein</fullName>
    </submittedName>
</protein>
<organism evidence="1 2">
    <name type="scientific">Stephania cephalantha</name>
    <dbReference type="NCBI Taxonomy" id="152367"/>
    <lineage>
        <taxon>Eukaryota</taxon>
        <taxon>Viridiplantae</taxon>
        <taxon>Streptophyta</taxon>
        <taxon>Embryophyta</taxon>
        <taxon>Tracheophyta</taxon>
        <taxon>Spermatophyta</taxon>
        <taxon>Magnoliopsida</taxon>
        <taxon>Ranunculales</taxon>
        <taxon>Menispermaceae</taxon>
        <taxon>Menispermoideae</taxon>
        <taxon>Cissampelideae</taxon>
        <taxon>Stephania</taxon>
    </lineage>
</organism>
<accession>A0AAP0EIA9</accession>